<dbReference type="Pfam" id="PF02452">
    <property type="entry name" value="PemK_toxin"/>
    <property type="match status" value="1"/>
</dbReference>
<dbReference type="SUPFAM" id="SSF50118">
    <property type="entry name" value="Cell growth inhibitor/plasmid maintenance toxic component"/>
    <property type="match status" value="1"/>
</dbReference>
<proteinExistence type="predicted"/>
<accession>A0A0S7WQQ4</accession>
<dbReference type="Gene3D" id="2.30.30.110">
    <property type="match status" value="1"/>
</dbReference>
<dbReference type="PIRSF" id="PIRSF033490">
    <property type="entry name" value="MazF"/>
    <property type="match status" value="1"/>
</dbReference>
<organism evidence="1 2">
    <name type="scientific">candidate division TA06 bacterium DG_24</name>
    <dbReference type="NCBI Taxonomy" id="1703770"/>
    <lineage>
        <taxon>Bacteria</taxon>
        <taxon>Bacteria division TA06</taxon>
    </lineage>
</organism>
<feature type="non-terminal residue" evidence="1">
    <location>
        <position position="1"/>
    </location>
</feature>
<dbReference type="GO" id="GO:0016075">
    <property type="term" value="P:rRNA catabolic process"/>
    <property type="evidence" value="ECO:0007669"/>
    <property type="project" value="TreeGrafter"/>
</dbReference>
<protein>
    <submittedName>
        <fullName evidence="1">mRNA interferase MazF2</fullName>
    </submittedName>
</protein>
<dbReference type="InterPro" id="IPR003477">
    <property type="entry name" value="PemK-like"/>
</dbReference>
<sequence length="103" mass="11067">ELEPARGSEPGFRRPVLIVQADSFNRSRLRTVVAVILTSNLRLLDAPGNALIPRKAAGLPKDSVANVTQVVTLDQDFLAERVGRLPAGVMARVDAGLKLVLDL</sequence>
<dbReference type="GO" id="GO:0004521">
    <property type="term" value="F:RNA endonuclease activity"/>
    <property type="evidence" value="ECO:0007669"/>
    <property type="project" value="TreeGrafter"/>
</dbReference>
<name>A0A0S7WQQ4_UNCT6</name>
<dbReference type="PANTHER" id="PTHR33988:SF2">
    <property type="entry name" value="ENDORIBONUCLEASE MAZF"/>
    <property type="match status" value="1"/>
</dbReference>
<reference evidence="1 2" key="1">
    <citation type="journal article" date="2015" name="Microbiome">
        <title>Genomic resolution of linkages in carbon, nitrogen, and sulfur cycling among widespread estuary sediment bacteria.</title>
        <authorList>
            <person name="Baker B.J."/>
            <person name="Lazar C.S."/>
            <person name="Teske A.P."/>
            <person name="Dick G.J."/>
        </authorList>
    </citation>
    <scope>NUCLEOTIDE SEQUENCE [LARGE SCALE GENOMIC DNA]</scope>
    <source>
        <strain evidence="1">DG_24</strain>
    </source>
</reference>
<dbReference type="AlphaFoldDB" id="A0A0S7WQQ4"/>
<dbReference type="InterPro" id="IPR011067">
    <property type="entry name" value="Plasmid_toxin/cell-grow_inhib"/>
</dbReference>
<dbReference type="Proteomes" id="UP000052008">
    <property type="component" value="Unassembled WGS sequence"/>
</dbReference>
<dbReference type="GO" id="GO:0003677">
    <property type="term" value="F:DNA binding"/>
    <property type="evidence" value="ECO:0007669"/>
    <property type="project" value="InterPro"/>
</dbReference>
<dbReference type="EMBL" id="LIZS01000086">
    <property type="protein sequence ID" value="KPJ51948.1"/>
    <property type="molecule type" value="Genomic_DNA"/>
</dbReference>
<evidence type="ECO:0000313" key="1">
    <source>
        <dbReference type="EMBL" id="KPJ51948.1"/>
    </source>
</evidence>
<dbReference type="GO" id="GO:0006402">
    <property type="term" value="P:mRNA catabolic process"/>
    <property type="evidence" value="ECO:0007669"/>
    <property type="project" value="TreeGrafter"/>
</dbReference>
<dbReference type="PANTHER" id="PTHR33988">
    <property type="entry name" value="ENDORIBONUCLEASE MAZF-RELATED"/>
    <property type="match status" value="1"/>
</dbReference>
<evidence type="ECO:0000313" key="2">
    <source>
        <dbReference type="Proteomes" id="UP000052008"/>
    </source>
</evidence>
<comment type="caution">
    <text evidence="1">The sequence shown here is derived from an EMBL/GenBank/DDBJ whole genome shotgun (WGS) entry which is preliminary data.</text>
</comment>
<gene>
    <name evidence="1" type="ORF">AMJ39_08950</name>
</gene>